<reference evidence="3 4" key="1">
    <citation type="submission" date="2017-11" db="EMBL/GenBank/DDBJ databases">
        <title>De-novo sequencing of pomegranate (Punica granatum L.) genome.</title>
        <authorList>
            <person name="Akparov Z."/>
            <person name="Amiraslanov A."/>
            <person name="Hajiyeva S."/>
            <person name="Abbasov M."/>
            <person name="Kaur K."/>
            <person name="Hamwieh A."/>
            <person name="Solovyev V."/>
            <person name="Salamov A."/>
            <person name="Braich B."/>
            <person name="Kosarev P."/>
            <person name="Mahmoud A."/>
            <person name="Hajiyev E."/>
            <person name="Babayeva S."/>
            <person name="Izzatullayeva V."/>
            <person name="Mammadov A."/>
            <person name="Mammadov A."/>
            <person name="Sharifova S."/>
            <person name="Ojaghi J."/>
            <person name="Eynullazada K."/>
            <person name="Bayramov B."/>
            <person name="Abdulazimova A."/>
            <person name="Shahmuradov I."/>
        </authorList>
    </citation>
    <scope>NUCLEOTIDE SEQUENCE [LARGE SCALE GENOMIC DNA]</scope>
    <source>
        <strain evidence="4">cv. AG2017</strain>
        <tissue evidence="3">Leaf</tissue>
    </source>
</reference>
<feature type="transmembrane region" description="Helical" evidence="2">
    <location>
        <begin position="60"/>
        <end position="84"/>
    </location>
</feature>
<proteinExistence type="predicted"/>
<name>A0A2I0KA98_PUNGR</name>
<evidence type="ECO:0000256" key="2">
    <source>
        <dbReference type="SAM" id="Phobius"/>
    </source>
</evidence>
<feature type="region of interest" description="Disordered" evidence="1">
    <location>
        <begin position="1"/>
        <end position="38"/>
    </location>
</feature>
<evidence type="ECO:0000256" key="1">
    <source>
        <dbReference type="SAM" id="MobiDB-lite"/>
    </source>
</evidence>
<dbReference type="AlphaFoldDB" id="A0A2I0KA98"/>
<evidence type="ECO:0000313" key="3">
    <source>
        <dbReference type="EMBL" id="PKI65472.1"/>
    </source>
</evidence>
<keyword evidence="2" id="KW-1133">Transmembrane helix</keyword>
<keyword evidence="2" id="KW-0812">Transmembrane</keyword>
<sequence length="276" mass="30132">MLSLLLAPRQSSSAHEDLTDLPQNEEIVDQPQPQRELTQTRTKLLRPSAPHRTSALHRTLALHLLLLGVGPASGFGPAFTALGFGPAWGFGPAFTAFGLWPYIYYFRALALHLLLSGFGPVSGLGPTFTTFRLILIPKWIWIQIRLNDTPRSESNSSSAKGTSVIGEECYTGSRPPRTYLGPFPHASTREMSDDEVRNTADYDPYPMGYVGALSQSSSLASTKQPSSKAISYASSLSKRPCITQLAGQAPASLANSLDKHLCFFYNTLSIKLCTFH</sequence>
<accession>A0A2I0KA98</accession>
<organism evidence="3 4">
    <name type="scientific">Punica granatum</name>
    <name type="common">Pomegranate</name>
    <dbReference type="NCBI Taxonomy" id="22663"/>
    <lineage>
        <taxon>Eukaryota</taxon>
        <taxon>Viridiplantae</taxon>
        <taxon>Streptophyta</taxon>
        <taxon>Embryophyta</taxon>
        <taxon>Tracheophyta</taxon>
        <taxon>Spermatophyta</taxon>
        <taxon>Magnoliopsida</taxon>
        <taxon>eudicotyledons</taxon>
        <taxon>Gunneridae</taxon>
        <taxon>Pentapetalae</taxon>
        <taxon>rosids</taxon>
        <taxon>malvids</taxon>
        <taxon>Myrtales</taxon>
        <taxon>Lythraceae</taxon>
        <taxon>Punica</taxon>
    </lineage>
</organism>
<evidence type="ECO:0000313" key="4">
    <source>
        <dbReference type="Proteomes" id="UP000233551"/>
    </source>
</evidence>
<keyword evidence="4" id="KW-1185">Reference proteome</keyword>
<gene>
    <name evidence="3" type="ORF">CRG98_014130</name>
</gene>
<keyword evidence="2" id="KW-0472">Membrane</keyword>
<comment type="caution">
    <text evidence="3">The sequence shown here is derived from an EMBL/GenBank/DDBJ whole genome shotgun (WGS) entry which is preliminary data.</text>
</comment>
<dbReference type="EMBL" id="PGOL01000750">
    <property type="protein sequence ID" value="PKI65472.1"/>
    <property type="molecule type" value="Genomic_DNA"/>
</dbReference>
<feature type="transmembrane region" description="Helical" evidence="2">
    <location>
        <begin position="104"/>
        <end position="135"/>
    </location>
</feature>
<dbReference type="Proteomes" id="UP000233551">
    <property type="component" value="Unassembled WGS sequence"/>
</dbReference>
<protein>
    <submittedName>
        <fullName evidence="3">Uncharacterized protein</fullName>
    </submittedName>
</protein>